<accession>A0A8X6NES3</accession>
<keyword evidence="3" id="KW-1185">Reference proteome</keyword>
<sequence length="142" mass="16663">MLRVLPPPPPLIPLDLSLVSHSPQRENVLRSWENRCNIQRNFWAQREVENNPRDAWEHRDDNARDAWDHPEGRFLQPHHIEQQGIAEPPQASADIDLSLVAAQHDTQTLLRKLLERVNELISENLALRNELNQRDAEYNEDY</sequence>
<keyword evidence="1" id="KW-0175">Coiled coil</keyword>
<dbReference type="Proteomes" id="UP000887013">
    <property type="component" value="Unassembled WGS sequence"/>
</dbReference>
<comment type="caution">
    <text evidence="2">The sequence shown here is derived from an EMBL/GenBank/DDBJ whole genome shotgun (WGS) entry which is preliminary data.</text>
</comment>
<evidence type="ECO:0000256" key="1">
    <source>
        <dbReference type="SAM" id="Coils"/>
    </source>
</evidence>
<organism evidence="2 3">
    <name type="scientific">Nephila pilipes</name>
    <name type="common">Giant wood spider</name>
    <name type="synonym">Nephila maculata</name>
    <dbReference type="NCBI Taxonomy" id="299642"/>
    <lineage>
        <taxon>Eukaryota</taxon>
        <taxon>Metazoa</taxon>
        <taxon>Ecdysozoa</taxon>
        <taxon>Arthropoda</taxon>
        <taxon>Chelicerata</taxon>
        <taxon>Arachnida</taxon>
        <taxon>Araneae</taxon>
        <taxon>Araneomorphae</taxon>
        <taxon>Entelegynae</taxon>
        <taxon>Araneoidea</taxon>
        <taxon>Nephilidae</taxon>
        <taxon>Nephila</taxon>
    </lineage>
</organism>
<name>A0A8X6NES3_NEPPI</name>
<gene>
    <name evidence="2" type="ORF">NPIL_567761</name>
</gene>
<dbReference type="OrthoDB" id="10619205at2759"/>
<proteinExistence type="predicted"/>
<dbReference type="EMBL" id="BMAW01103838">
    <property type="protein sequence ID" value="GFT11167.1"/>
    <property type="molecule type" value="Genomic_DNA"/>
</dbReference>
<dbReference type="AlphaFoldDB" id="A0A8X6NES3"/>
<reference evidence="2" key="1">
    <citation type="submission" date="2020-08" db="EMBL/GenBank/DDBJ databases">
        <title>Multicomponent nature underlies the extraordinary mechanical properties of spider dragline silk.</title>
        <authorList>
            <person name="Kono N."/>
            <person name="Nakamura H."/>
            <person name="Mori M."/>
            <person name="Yoshida Y."/>
            <person name="Ohtoshi R."/>
            <person name="Malay A.D."/>
            <person name="Moran D.A.P."/>
            <person name="Tomita M."/>
            <person name="Numata K."/>
            <person name="Arakawa K."/>
        </authorList>
    </citation>
    <scope>NUCLEOTIDE SEQUENCE</scope>
</reference>
<evidence type="ECO:0000313" key="3">
    <source>
        <dbReference type="Proteomes" id="UP000887013"/>
    </source>
</evidence>
<protein>
    <submittedName>
        <fullName evidence="2">Uncharacterized protein</fullName>
    </submittedName>
</protein>
<evidence type="ECO:0000313" key="2">
    <source>
        <dbReference type="EMBL" id="GFT11167.1"/>
    </source>
</evidence>
<feature type="coiled-coil region" evidence="1">
    <location>
        <begin position="110"/>
        <end position="137"/>
    </location>
</feature>